<evidence type="ECO:0000256" key="1">
    <source>
        <dbReference type="SAM" id="MobiDB-lite"/>
    </source>
</evidence>
<protein>
    <submittedName>
        <fullName evidence="2">Uncharacterized protein</fullName>
    </submittedName>
</protein>
<accession>A0ABR2CPM6</accession>
<sequence length="76" mass="8825">MLTGRGHSNRFRPSDNFLKDENLERSDNGPENFKSKTASFERFPKPSSKWFNSLKDENGKVPGHMTERLLECYTCI</sequence>
<evidence type="ECO:0000313" key="3">
    <source>
        <dbReference type="Proteomes" id="UP001472677"/>
    </source>
</evidence>
<dbReference type="Proteomes" id="UP001472677">
    <property type="component" value="Unassembled WGS sequence"/>
</dbReference>
<keyword evidence="3" id="KW-1185">Reference proteome</keyword>
<comment type="caution">
    <text evidence="2">The sequence shown here is derived from an EMBL/GenBank/DDBJ whole genome shotgun (WGS) entry which is preliminary data.</text>
</comment>
<evidence type="ECO:0000313" key="2">
    <source>
        <dbReference type="EMBL" id="KAK8521694.1"/>
    </source>
</evidence>
<organism evidence="2 3">
    <name type="scientific">Hibiscus sabdariffa</name>
    <name type="common">roselle</name>
    <dbReference type="NCBI Taxonomy" id="183260"/>
    <lineage>
        <taxon>Eukaryota</taxon>
        <taxon>Viridiplantae</taxon>
        <taxon>Streptophyta</taxon>
        <taxon>Embryophyta</taxon>
        <taxon>Tracheophyta</taxon>
        <taxon>Spermatophyta</taxon>
        <taxon>Magnoliopsida</taxon>
        <taxon>eudicotyledons</taxon>
        <taxon>Gunneridae</taxon>
        <taxon>Pentapetalae</taxon>
        <taxon>rosids</taxon>
        <taxon>malvids</taxon>
        <taxon>Malvales</taxon>
        <taxon>Malvaceae</taxon>
        <taxon>Malvoideae</taxon>
        <taxon>Hibiscus</taxon>
    </lineage>
</organism>
<proteinExistence type="predicted"/>
<reference evidence="2 3" key="1">
    <citation type="journal article" date="2024" name="G3 (Bethesda)">
        <title>Genome assembly of Hibiscus sabdariffa L. provides insights into metabolisms of medicinal natural products.</title>
        <authorList>
            <person name="Kim T."/>
        </authorList>
    </citation>
    <scope>NUCLEOTIDE SEQUENCE [LARGE SCALE GENOMIC DNA]</scope>
    <source>
        <strain evidence="2">TK-2024</strain>
        <tissue evidence="2">Old leaves</tissue>
    </source>
</reference>
<name>A0ABR2CPM6_9ROSI</name>
<dbReference type="EMBL" id="JBBPBM010000046">
    <property type="protein sequence ID" value="KAK8521694.1"/>
    <property type="molecule type" value="Genomic_DNA"/>
</dbReference>
<feature type="region of interest" description="Disordered" evidence="1">
    <location>
        <begin position="1"/>
        <end position="47"/>
    </location>
</feature>
<feature type="compositionally biased region" description="Basic and acidic residues" evidence="1">
    <location>
        <begin position="17"/>
        <end position="28"/>
    </location>
</feature>
<gene>
    <name evidence="2" type="ORF">V6N12_066283</name>
</gene>